<evidence type="ECO:0000256" key="11">
    <source>
        <dbReference type="ARBA" id="ARBA00023235"/>
    </source>
</evidence>
<comment type="function">
    <text evidence="12">PPIases accelerate the folding of proteins during protein synthesis.</text>
</comment>
<dbReference type="GO" id="GO:0003755">
    <property type="term" value="F:peptidyl-prolyl cis-trans isomerase activity"/>
    <property type="evidence" value="ECO:0007669"/>
    <property type="project" value="UniProtKB-KW"/>
</dbReference>
<comment type="subcellular location">
    <subcellularLocation>
        <location evidence="2">Endoplasmic reticulum</location>
    </subcellularLocation>
</comment>
<reference evidence="15" key="1">
    <citation type="submission" date="2025-08" db="UniProtKB">
        <authorList>
            <consortium name="Ensembl"/>
        </authorList>
    </citation>
    <scope>IDENTIFICATION</scope>
</reference>
<evidence type="ECO:0000256" key="1">
    <source>
        <dbReference type="ARBA" id="ARBA00000971"/>
    </source>
</evidence>
<evidence type="ECO:0000256" key="6">
    <source>
        <dbReference type="ARBA" id="ARBA00022737"/>
    </source>
</evidence>
<proteinExistence type="predicted"/>
<dbReference type="EC" id="5.2.1.8" evidence="3 13"/>
<keyword evidence="8" id="KW-0106">Calcium</keyword>
<keyword evidence="11 13" id="KW-0413">Isomerase</keyword>
<evidence type="ECO:0000256" key="9">
    <source>
        <dbReference type="ARBA" id="ARBA00023110"/>
    </source>
</evidence>
<evidence type="ECO:0000256" key="13">
    <source>
        <dbReference type="PROSITE-ProRule" id="PRU00277"/>
    </source>
</evidence>
<evidence type="ECO:0000313" key="15">
    <source>
        <dbReference type="Ensembl" id="ENSAMXP00005036412.1"/>
    </source>
</evidence>
<evidence type="ECO:0000256" key="7">
    <source>
        <dbReference type="ARBA" id="ARBA00022824"/>
    </source>
</evidence>
<evidence type="ECO:0000256" key="5">
    <source>
        <dbReference type="ARBA" id="ARBA00022729"/>
    </source>
</evidence>
<keyword evidence="4" id="KW-0479">Metal-binding</keyword>
<keyword evidence="5" id="KW-0732">Signal</keyword>
<organism evidence="15 16">
    <name type="scientific">Astyanax mexicanus</name>
    <name type="common">Blind cave fish</name>
    <name type="synonym">Astyanax fasciatus mexicanus</name>
    <dbReference type="NCBI Taxonomy" id="7994"/>
    <lineage>
        <taxon>Eukaryota</taxon>
        <taxon>Metazoa</taxon>
        <taxon>Chordata</taxon>
        <taxon>Craniata</taxon>
        <taxon>Vertebrata</taxon>
        <taxon>Euteleostomi</taxon>
        <taxon>Actinopterygii</taxon>
        <taxon>Neopterygii</taxon>
        <taxon>Teleostei</taxon>
        <taxon>Ostariophysi</taxon>
        <taxon>Characiformes</taxon>
        <taxon>Characoidei</taxon>
        <taxon>Acestrorhamphidae</taxon>
        <taxon>Acestrorhamphinae</taxon>
        <taxon>Astyanax</taxon>
    </lineage>
</organism>
<keyword evidence="7" id="KW-0256">Endoplasmic reticulum</keyword>
<evidence type="ECO:0000256" key="2">
    <source>
        <dbReference type="ARBA" id="ARBA00004240"/>
    </source>
</evidence>
<sequence length="144" mass="16302">MLVCVCVCAGSKVPAYATVIFDVLLVDVFNVKDDLQVEVQDVPQSCRRKSQAGDYIRYHYNGTFQDGTLFDSSYQRNHTYNTYIGLGHVIAGMDRALQGVCVGERRRVTIPPHLAYGENGTGTQIHTQIHTHTYRHIHCVYFLH</sequence>
<dbReference type="GO" id="GO:0005783">
    <property type="term" value="C:endoplasmic reticulum"/>
    <property type="evidence" value="ECO:0007669"/>
    <property type="project" value="UniProtKB-SubCell"/>
</dbReference>
<feature type="domain" description="PPIase FKBP-type" evidence="14">
    <location>
        <begin position="53"/>
        <end position="125"/>
    </location>
</feature>
<dbReference type="AlphaFoldDB" id="A0A8B9KGK4"/>
<dbReference type="InterPro" id="IPR051989">
    <property type="entry name" value="FKBP-like_isomerase"/>
</dbReference>
<evidence type="ECO:0000256" key="4">
    <source>
        <dbReference type="ARBA" id="ARBA00022723"/>
    </source>
</evidence>
<name>A0A8B9KGK4_ASTMX</name>
<evidence type="ECO:0000256" key="10">
    <source>
        <dbReference type="ARBA" id="ARBA00023180"/>
    </source>
</evidence>
<dbReference type="PANTHER" id="PTHR46046">
    <property type="entry name" value="PEPTIDYLPROLYL ISOMERASE"/>
    <property type="match status" value="1"/>
</dbReference>
<dbReference type="GO" id="GO:0046872">
    <property type="term" value="F:metal ion binding"/>
    <property type="evidence" value="ECO:0007669"/>
    <property type="project" value="UniProtKB-KW"/>
</dbReference>
<dbReference type="PROSITE" id="PS50059">
    <property type="entry name" value="FKBP_PPIASE"/>
    <property type="match status" value="1"/>
</dbReference>
<protein>
    <recommendedName>
        <fullName evidence="3 13">peptidylprolyl isomerase</fullName>
        <ecNumber evidence="3 13">5.2.1.8</ecNumber>
    </recommendedName>
</protein>
<evidence type="ECO:0000313" key="16">
    <source>
        <dbReference type="Proteomes" id="UP000694621"/>
    </source>
</evidence>
<evidence type="ECO:0000256" key="3">
    <source>
        <dbReference type="ARBA" id="ARBA00013194"/>
    </source>
</evidence>
<keyword evidence="6" id="KW-0677">Repeat</keyword>
<dbReference type="Proteomes" id="UP000694621">
    <property type="component" value="Unplaced"/>
</dbReference>
<comment type="catalytic activity">
    <reaction evidence="1 13">
        <text>[protein]-peptidylproline (omega=180) = [protein]-peptidylproline (omega=0)</text>
        <dbReference type="Rhea" id="RHEA:16237"/>
        <dbReference type="Rhea" id="RHEA-COMP:10747"/>
        <dbReference type="Rhea" id="RHEA-COMP:10748"/>
        <dbReference type="ChEBI" id="CHEBI:83833"/>
        <dbReference type="ChEBI" id="CHEBI:83834"/>
        <dbReference type="EC" id="5.2.1.8"/>
    </reaction>
</comment>
<accession>A0A8B9KGK4</accession>
<evidence type="ECO:0000256" key="12">
    <source>
        <dbReference type="ARBA" id="ARBA00055986"/>
    </source>
</evidence>
<dbReference type="InterPro" id="IPR046357">
    <property type="entry name" value="PPIase_dom_sf"/>
</dbReference>
<dbReference type="PANTHER" id="PTHR46046:SF3">
    <property type="entry name" value="PEPTIDYL-PROLYL CIS-TRANS ISOMERASE FKBP10"/>
    <property type="match status" value="1"/>
</dbReference>
<dbReference type="Ensembl" id="ENSAMXT00005039691.1">
    <property type="protein sequence ID" value="ENSAMXP00005036412.1"/>
    <property type="gene ID" value="ENSAMXG00005017399.1"/>
</dbReference>
<keyword evidence="10" id="KW-0325">Glycoprotein</keyword>
<dbReference type="InterPro" id="IPR001179">
    <property type="entry name" value="PPIase_FKBP_dom"/>
</dbReference>
<dbReference type="Gene3D" id="3.10.50.40">
    <property type="match status" value="1"/>
</dbReference>
<evidence type="ECO:0000256" key="8">
    <source>
        <dbReference type="ARBA" id="ARBA00022837"/>
    </source>
</evidence>
<dbReference type="Pfam" id="PF00254">
    <property type="entry name" value="FKBP_C"/>
    <property type="match status" value="1"/>
</dbReference>
<dbReference type="SUPFAM" id="SSF54534">
    <property type="entry name" value="FKBP-like"/>
    <property type="match status" value="1"/>
</dbReference>
<keyword evidence="9 13" id="KW-0697">Rotamase</keyword>
<dbReference type="FunFam" id="3.10.50.40:FF:000002">
    <property type="entry name" value="Peptidylprolyl isomerase"/>
    <property type="match status" value="1"/>
</dbReference>
<evidence type="ECO:0000259" key="14">
    <source>
        <dbReference type="PROSITE" id="PS50059"/>
    </source>
</evidence>